<comment type="caution">
    <text evidence="3">The sequence shown here is derived from an EMBL/GenBank/DDBJ whole genome shotgun (WGS) entry which is preliminary data.</text>
</comment>
<dbReference type="Proteomes" id="UP001165580">
    <property type="component" value="Unassembled WGS sequence"/>
</dbReference>
<protein>
    <recommendedName>
        <fullName evidence="2">HTTM domain-containing protein</fullName>
    </recommendedName>
</protein>
<dbReference type="EMBL" id="JANTEZ010000002">
    <property type="protein sequence ID" value="MCS5713720.1"/>
    <property type="molecule type" value="Genomic_DNA"/>
</dbReference>
<name>A0ABT2GBZ9_9MICO</name>
<feature type="transmembrane region" description="Helical" evidence="1">
    <location>
        <begin position="237"/>
        <end position="255"/>
    </location>
</feature>
<keyword evidence="1" id="KW-0472">Membrane</keyword>
<evidence type="ECO:0000313" key="3">
    <source>
        <dbReference type="EMBL" id="MCS5713720.1"/>
    </source>
</evidence>
<feature type="transmembrane region" description="Helical" evidence="1">
    <location>
        <begin position="88"/>
        <end position="108"/>
    </location>
</feature>
<evidence type="ECO:0000256" key="1">
    <source>
        <dbReference type="SAM" id="Phobius"/>
    </source>
</evidence>
<reference evidence="3" key="1">
    <citation type="submission" date="2022-08" db="EMBL/GenBank/DDBJ databases">
        <authorList>
            <person name="Deng Y."/>
            <person name="Han X.-F."/>
            <person name="Zhang Y.-Q."/>
        </authorList>
    </citation>
    <scope>NUCLEOTIDE SEQUENCE</scope>
    <source>
        <strain evidence="3">CPCC 205716</strain>
    </source>
</reference>
<feature type="domain" description="HTTM" evidence="2">
    <location>
        <begin position="15"/>
        <end position="266"/>
    </location>
</feature>
<keyword evidence="4" id="KW-1185">Reference proteome</keyword>
<evidence type="ECO:0000259" key="2">
    <source>
        <dbReference type="Pfam" id="PF05090"/>
    </source>
</evidence>
<gene>
    <name evidence="3" type="ORF">NVV95_04040</name>
</gene>
<feature type="transmembrane region" description="Helical" evidence="1">
    <location>
        <begin position="291"/>
        <end position="312"/>
    </location>
</feature>
<proteinExistence type="predicted"/>
<organism evidence="3 4">
    <name type="scientific">Herbiconiux gentiana</name>
    <dbReference type="NCBI Taxonomy" id="2970912"/>
    <lineage>
        <taxon>Bacteria</taxon>
        <taxon>Bacillati</taxon>
        <taxon>Actinomycetota</taxon>
        <taxon>Actinomycetes</taxon>
        <taxon>Micrococcales</taxon>
        <taxon>Microbacteriaceae</taxon>
        <taxon>Herbiconiux</taxon>
    </lineage>
</organism>
<feature type="transmembrane region" description="Helical" evidence="1">
    <location>
        <begin position="20"/>
        <end position="39"/>
    </location>
</feature>
<keyword evidence="1" id="KW-1133">Transmembrane helix</keyword>
<keyword evidence="1" id="KW-0812">Transmembrane</keyword>
<feature type="transmembrane region" description="Helical" evidence="1">
    <location>
        <begin position="152"/>
        <end position="170"/>
    </location>
</feature>
<dbReference type="InterPro" id="IPR053934">
    <property type="entry name" value="HTTM_dom"/>
</dbReference>
<feature type="transmembrane region" description="Helical" evidence="1">
    <location>
        <begin position="261"/>
        <end position="279"/>
    </location>
</feature>
<feature type="transmembrane region" description="Helical" evidence="1">
    <location>
        <begin position="114"/>
        <end position="132"/>
    </location>
</feature>
<accession>A0ABT2GBZ9</accession>
<evidence type="ECO:0000313" key="4">
    <source>
        <dbReference type="Proteomes" id="UP001165580"/>
    </source>
</evidence>
<feature type="transmembrane region" description="Helical" evidence="1">
    <location>
        <begin position="213"/>
        <end position="230"/>
    </location>
</feature>
<feature type="transmembrane region" description="Helical" evidence="1">
    <location>
        <begin position="59"/>
        <end position="81"/>
    </location>
</feature>
<sequence length="366" mass="39648">MKAFDRWVLSGPFTTRDLGVYRIVFGIAALALLPNAQFLSSYPESFFNPPPGPFRLLDALPPLGVLVALELALALALALVVFGVVTRVASIAAGLLMIVLFGLSYSFGKIDHTIFLPLVALLVVWAGWGSAYSIDSSVSDAARPPRQWPMRLLALLIGVGFATAAAPKVLGGWLRPGTQATEGHYWYELLIDGRDAAFAPLFGNITTPVFWEPLDWITILLEGGILLSVINWRAFRILISFAAVFHVGVLVMMNILFTTNVVAYAAFVPWGLAVAWLRDRGVRAPHLSPRAWIVMASVGVPLLALCAWLLSISLPLEVENGIKLTIIIVGGLVGAAYLVSQAVALVRWISRTRADDRPSGRREVGV</sequence>
<feature type="transmembrane region" description="Helical" evidence="1">
    <location>
        <begin position="324"/>
        <end position="349"/>
    </location>
</feature>
<dbReference type="RefSeq" id="WP_259485267.1">
    <property type="nucleotide sequence ID" value="NZ_JANTEZ010000002.1"/>
</dbReference>
<dbReference type="Pfam" id="PF05090">
    <property type="entry name" value="HTTM"/>
    <property type="match status" value="1"/>
</dbReference>